<dbReference type="AlphaFoldDB" id="A0A1H3DXJ8"/>
<dbReference type="EMBL" id="FNNZ01000068">
    <property type="protein sequence ID" value="SDX71135.1"/>
    <property type="molecule type" value="Genomic_DNA"/>
</dbReference>
<organism evidence="2 3">
    <name type="scientific">Thiocapsa roseopersicina</name>
    <dbReference type="NCBI Taxonomy" id="1058"/>
    <lineage>
        <taxon>Bacteria</taxon>
        <taxon>Pseudomonadati</taxon>
        <taxon>Pseudomonadota</taxon>
        <taxon>Gammaproteobacteria</taxon>
        <taxon>Chromatiales</taxon>
        <taxon>Chromatiaceae</taxon>
        <taxon>Thiocapsa</taxon>
    </lineage>
</organism>
<dbReference type="RefSeq" id="WP_139192045.1">
    <property type="nucleotide sequence ID" value="NZ_FNNZ01000068.1"/>
</dbReference>
<evidence type="ECO:0008006" key="4">
    <source>
        <dbReference type="Google" id="ProtNLM"/>
    </source>
</evidence>
<dbReference type="Proteomes" id="UP000198816">
    <property type="component" value="Unassembled WGS sequence"/>
</dbReference>
<dbReference type="OrthoDB" id="334393at2"/>
<feature type="region of interest" description="Disordered" evidence="1">
    <location>
        <begin position="1"/>
        <end position="22"/>
    </location>
</feature>
<evidence type="ECO:0000256" key="1">
    <source>
        <dbReference type="SAM" id="MobiDB-lite"/>
    </source>
</evidence>
<evidence type="ECO:0000313" key="3">
    <source>
        <dbReference type="Proteomes" id="UP000198816"/>
    </source>
</evidence>
<reference evidence="3" key="1">
    <citation type="submission" date="2016-10" db="EMBL/GenBank/DDBJ databases">
        <authorList>
            <person name="Varghese N."/>
            <person name="Submissions S."/>
        </authorList>
    </citation>
    <scope>NUCLEOTIDE SEQUENCE [LARGE SCALE GENOMIC DNA]</scope>
    <source>
        <strain evidence="3">DSM 217</strain>
    </source>
</reference>
<name>A0A1H3DXJ8_THIRO</name>
<proteinExistence type="predicted"/>
<evidence type="ECO:0000313" key="2">
    <source>
        <dbReference type="EMBL" id="SDX71135.1"/>
    </source>
</evidence>
<sequence>MSMPQMVTAPSPPDRPPPDRPLLDQARVAFLLGPVSISLASHDAAGVPSLARAFGCRVAADRREVVVLVPTRTAESLLCDLAAGAPIAVVFSRPKTHETLQLKAPAARLGPLGPTDPQHMRASGNALAAELIALGYSAAFSHALVAPSKEDAVAVAFLPTLLFDQTPGPRAGRRLEPGP</sequence>
<gene>
    <name evidence="2" type="ORF">SAMN05421783_1682</name>
</gene>
<accession>A0A1H3DXJ8</accession>
<protein>
    <recommendedName>
        <fullName evidence="4">Pyridoxamine 5'-phosphate oxidase</fullName>
    </recommendedName>
</protein>
<dbReference type="SUPFAM" id="SSF50475">
    <property type="entry name" value="FMN-binding split barrel"/>
    <property type="match status" value="1"/>
</dbReference>
<dbReference type="STRING" id="1058.SAMN05421783_1682"/>
<keyword evidence="3" id="KW-1185">Reference proteome</keyword>